<dbReference type="Gene3D" id="2.60.40.4070">
    <property type="match status" value="1"/>
</dbReference>
<feature type="domain" description="Secretion system C-terminal sorting" evidence="3">
    <location>
        <begin position="555"/>
        <end position="631"/>
    </location>
</feature>
<dbReference type="Proteomes" id="UP000236654">
    <property type="component" value="Unassembled WGS sequence"/>
</dbReference>
<accession>A0A2I0R6W1</accession>
<evidence type="ECO:0000256" key="1">
    <source>
        <dbReference type="ARBA" id="ARBA00022729"/>
    </source>
</evidence>
<dbReference type="RefSeq" id="WP_101333507.1">
    <property type="nucleotide sequence ID" value="NZ_PJNI01000001.1"/>
</dbReference>
<keyword evidence="5" id="KW-1185">Reference proteome</keyword>
<organism evidence="4 5">
    <name type="scientific">Brumimicrobium salinarum</name>
    <dbReference type="NCBI Taxonomy" id="2058658"/>
    <lineage>
        <taxon>Bacteria</taxon>
        <taxon>Pseudomonadati</taxon>
        <taxon>Bacteroidota</taxon>
        <taxon>Flavobacteriia</taxon>
        <taxon>Flavobacteriales</taxon>
        <taxon>Crocinitomicaceae</taxon>
        <taxon>Brumimicrobium</taxon>
    </lineage>
</organism>
<evidence type="ECO:0000313" key="5">
    <source>
        <dbReference type="Proteomes" id="UP000236654"/>
    </source>
</evidence>
<evidence type="ECO:0000256" key="2">
    <source>
        <dbReference type="SAM" id="SignalP"/>
    </source>
</evidence>
<feature type="chain" id="PRO_5014155640" description="Secretion system C-terminal sorting domain-containing protein" evidence="2">
    <location>
        <begin position="23"/>
        <end position="633"/>
    </location>
</feature>
<feature type="signal peptide" evidence="2">
    <location>
        <begin position="1"/>
        <end position="22"/>
    </location>
</feature>
<dbReference type="InterPro" id="IPR026444">
    <property type="entry name" value="Secre_tail"/>
</dbReference>
<protein>
    <recommendedName>
        <fullName evidence="3">Secretion system C-terminal sorting domain-containing protein</fullName>
    </recommendedName>
</protein>
<dbReference type="Pfam" id="PF18962">
    <property type="entry name" value="Por_Secre_tail"/>
    <property type="match status" value="1"/>
</dbReference>
<gene>
    <name evidence="4" type="ORF">CW751_03035</name>
</gene>
<dbReference type="AlphaFoldDB" id="A0A2I0R6W1"/>
<dbReference type="NCBIfam" id="TIGR04183">
    <property type="entry name" value="Por_Secre_tail"/>
    <property type="match status" value="1"/>
</dbReference>
<dbReference type="EMBL" id="PJNI01000001">
    <property type="protein sequence ID" value="PKR82323.1"/>
    <property type="molecule type" value="Genomic_DNA"/>
</dbReference>
<dbReference type="OrthoDB" id="1466109at2"/>
<evidence type="ECO:0000259" key="3">
    <source>
        <dbReference type="Pfam" id="PF18962"/>
    </source>
</evidence>
<sequence>MKKIYVMAAFLGAGLFASGQIAETGVAKLNTQPLKASNSNQGYEKALGATLYHENFDSIMTVNTTVNPADTNYTQSNGQWTIDNDGETADEFGWTIGTTDNGWFGVGDAFTSSSGNNYAQLNNGDASATPGTQKLDKVYTMTSGPIDIASLTTSRDLILTFEQFGALFNDKQYLEVSTDGTTWTEVYNNSDKEALTATGGSAYPNPEIVEVDISSEIAGQDDLYLRFGWTTDLPTQATNANVWVTYGWVIDDIKIAEKSDFDLRYVSSDHEFTGYQYSQVPDDQVSVLTVKSLFENRGKQDLTNVELYLIEGTDTIATSANLASLPAGQLDSLEITYTPDNTMGVNTYTLGLGMTETDDNPGNNSIPYEIKFDVNDFTYAADQLNFGETASDYSLEIELTTGSVIYNSVGIGYDMFGDKQLTGIDVRIAAGEGEEISVGVELNDGQGGYSYVAASDLYTIQSSDIGQVITIPLESPVTLNSGNTYRAYVDAFGNNLIELAAAGTTTRPAQITFFDGADYSYIGNLYRVPVIRLNFDPTVGIESNEMSNINIAQSYPNPFANETKVAFNLKEAAEVSYTVVDVAGNVVANVNEGNVMAGEHELTIDGSTFANGVYYLNIVAGDSRVTQKLVVNK</sequence>
<evidence type="ECO:0000313" key="4">
    <source>
        <dbReference type="EMBL" id="PKR82323.1"/>
    </source>
</evidence>
<reference evidence="4 5" key="1">
    <citation type="submission" date="2017-12" db="EMBL/GenBank/DDBJ databases">
        <title>The draft genome sequence of Brumimicrobium saltpan LHR20.</title>
        <authorList>
            <person name="Do Z.-J."/>
            <person name="Luo H.-R."/>
        </authorList>
    </citation>
    <scope>NUCLEOTIDE SEQUENCE [LARGE SCALE GENOMIC DNA]</scope>
    <source>
        <strain evidence="4 5">LHR20</strain>
    </source>
</reference>
<name>A0A2I0R6W1_9FLAO</name>
<proteinExistence type="predicted"/>
<keyword evidence="1 2" id="KW-0732">Signal</keyword>
<comment type="caution">
    <text evidence="4">The sequence shown here is derived from an EMBL/GenBank/DDBJ whole genome shotgun (WGS) entry which is preliminary data.</text>
</comment>